<sequence>MRQHVRRGAIAFSRAEDEEGFEDPPMCNEGVALFKGAACDALEEADEVDTRFEQEAVEEKEEEPTGSRPLTGLAIQLLTGLECGEACCLALGLLLGVEEGVEIGGGPSDGEYKGVGVDGDGALAWYWEVLEGNVGDRSLT</sequence>
<dbReference type="EMBL" id="SDEE01000414">
    <property type="protein sequence ID" value="RXW16664.1"/>
    <property type="molecule type" value="Genomic_DNA"/>
</dbReference>
<protein>
    <submittedName>
        <fullName evidence="1">Uncharacterized protein</fullName>
    </submittedName>
</protein>
<keyword evidence="2" id="KW-1185">Reference proteome</keyword>
<reference evidence="1 2" key="1">
    <citation type="submission" date="2019-01" db="EMBL/GenBank/DDBJ databases">
        <title>Draft genome sequence of Psathyrella aberdarensis IHI B618.</title>
        <authorList>
            <person name="Buettner E."/>
            <person name="Kellner H."/>
        </authorList>
    </citation>
    <scope>NUCLEOTIDE SEQUENCE [LARGE SCALE GENOMIC DNA]</scope>
    <source>
        <strain evidence="1 2">IHI B618</strain>
    </source>
</reference>
<dbReference type="AlphaFoldDB" id="A0A4Q2DDG9"/>
<comment type="caution">
    <text evidence="1">The sequence shown here is derived from an EMBL/GenBank/DDBJ whole genome shotgun (WGS) entry which is preliminary data.</text>
</comment>
<evidence type="ECO:0000313" key="2">
    <source>
        <dbReference type="Proteomes" id="UP000290288"/>
    </source>
</evidence>
<gene>
    <name evidence="1" type="ORF">EST38_g9198</name>
</gene>
<proteinExistence type="predicted"/>
<organism evidence="1 2">
    <name type="scientific">Candolleomyces aberdarensis</name>
    <dbReference type="NCBI Taxonomy" id="2316362"/>
    <lineage>
        <taxon>Eukaryota</taxon>
        <taxon>Fungi</taxon>
        <taxon>Dikarya</taxon>
        <taxon>Basidiomycota</taxon>
        <taxon>Agaricomycotina</taxon>
        <taxon>Agaricomycetes</taxon>
        <taxon>Agaricomycetidae</taxon>
        <taxon>Agaricales</taxon>
        <taxon>Agaricineae</taxon>
        <taxon>Psathyrellaceae</taxon>
        <taxon>Candolleomyces</taxon>
    </lineage>
</organism>
<dbReference type="Proteomes" id="UP000290288">
    <property type="component" value="Unassembled WGS sequence"/>
</dbReference>
<accession>A0A4Q2DDG9</accession>
<name>A0A4Q2DDG9_9AGAR</name>
<evidence type="ECO:0000313" key="1">
    <source>
        <dbReference type="EMBL" id="RXW16664.1"/>
    </source>
</evidence>